<dbReference type="PANTHER" id="PTHR31719">
    <property type="entry name" value="NAC TRANSCRIPTION FACTOR 56"/>
    <property type="match status" value="1"/>
</dbReference>
<keyword evidence="7" id="KW-1185">Reference proteome</keyword>
<feature type="domain" description="NAC" evidence="6">
    <location>
        <begin position="15"/>
        <end position="172"/>
    </location>
</feature>
<evidence type="ECO:0000313" key="8">
    <source>
        <dbReference type="RefSeq" id="XP_021822982.1"/>
    </source>
</evidence>
<evidence type="ECO:0000313" key="7">
    <source>
        <dbReference type="Proteomes" id="UP000515124"/>
    </source>
</evidence>
<evidence type="ECO:0000256" key="2">
    <source>
        <dbReference type="ARBA" id="ARBA00023125"/>
    </source>
</evidence>
<dbReference type="PANTHER" id="PTHR31719:SF176">
    <property type="entry name" value="NAC DOMAIN CONTAINING PROTEIN 84"/>
    <property type="match status" value="1"/>
</dbReference>
<dbReference type="InterPro" id="IPR036093">
    <property type="entry name" value="NAC_dom_sf"/>
</dbReference>
<dbReference type="InterPro" id="IPR003441">
    <property type="entry name" value="NAC-dom"/>
</dbReference>
<dbReference type="RefSeq" id="XP_021822982.1">
    <property type="nucleotide sequence ID" value="XM_021967290.1"/>
</dbReference>
<organism evidence="7 8">
    <name type="scientific">Prunus avium</name>
    <name type="common">Cherry</name>
    <name type="synonym">Cerasus avium</name>
    <dbReference type="NCBI Taxonomy" id="42229"/>
    <lineage>
        <taxon>Eukaryota</taxon>
        <taxon>Viridiplantae</taxon>
        <taxon>Streptophyta</taxon>
        <taxon>Embryophyta</taxon>
        <taxon>Tracheophyta</taxon>
        <taxon>Spermatophyta</taxon>
        <taxon>Magnoliopsida</taxon>
        <taxon>eudicotyledons</taxon>
        <taxon>Gunneridae</taxon>
        <taxon>Pentapetalae</taxon>
        <taxon>rosids</taxon>
        <taxon>fabids</taxon>
        <taxon>Rosales</taxon>
        <taxon>Rosaceae</taxon>
        <taxon>Amygdaloideae</taxon>
        <taxon>Amygdaleae</taxon>
        <taxon>Prunus</taxon>
    </lineage>
</organism>
<dbReference type="PROSITE" id="PS51005">
    <property type="entry name" value="NAC"/>
    <property type="match status" value="1"/>
</dbReference>
<feature type="compositionally biased region" description="Polar residues" evidence="5">
    <location>
        <begin position="179"/>
        <end position="189"/>
    </location>
</feature>
<sequence>MEKLPNFVINGGVKMPVGYRFHPTDEELVIHYLKRKVHAAPLPASIIPDFDVFHTHPWGLPGCGGDVREKRYFFYNQINAIEIDDTRRAAGCGYWKPMGKEKQIVDPESSEAVGIRKTLVFCQRKRRYHETQTKTRWFMHEYQLLSSQVNPTHSQASKRELGNWVVYRVFQRKRKPQRSSDIIPQPSNSKRTRTQRLVEVITPSSSSTCSSDITHLSSNANRLDHDQEENSSAAADN</sequence>
<dbReference type="Gene3D" id="2.170.150.80">
    <property type="entry name" value="NAC domain"/>
    <property type="match status" value="1"/>
</dbReference>
<dbReference type="GO" id="GO:0003677">
    <property type="term" value="F:DNA binding"/>
    <property type="evidence" value="ECO:0007669"/>
    <property type="project" value="UniProtKB-KW"/>
</dbReference>
<gene>
    <name evidence="8" type="primary">LOC110764344</name>
</gene>
<evidence type="ECO:0000256" key="3">
    <source>
        <dbReference type="ARBA" id="ARBA00023163"/>
    </source>
</evidence>
<keyword evidence="1" id="KW-0805">Transcription regulation</keyword>
<evidence type="ECO:0000259" key="6">
    <source>
        <dbReference type="PROSITE" id="PS51005"/>
    </source>
</evidence>
<keyword evidence="4" id="KW-0539">Nucleus</keyword>
<keyword evidence="3" id="KW-0804">Transcription</keyword>
<evidence type="ECO:0000256" key="4">
    <source>
        <dbReference type="ARBA" id="ARBA00023242"/>
    </source>
</evidence>
<dbReference type="GO" id="GO:0006355">
    <property type="term" value="P:regulation of DNA-templated transcription"/>
    <property type="evidence" value="ECO:0007669"/>
    <property type="project" value="InterPro"/>
</dbReference>
<dbReference type="AlphaFoldDB" id="A0A6P5T727"/>
<dbReference type="SUPFAM" id="SSF101941">
    <property type="entry name" value="NAC domain"/>
    <property type="match status" value="1"/>
</dbReference>
<name>A0A6P5T727_PRUAV</name>
<dbReference type="Gramene" id="Pav_sc0001080.1_g580.1.mk:mrna">
    <property type="protein sequence ID" value="Pav_sc0001080.1_g580.1.mk:mrna"/>
    <property type="gene ID" value="Pav_sc0001080.1_g580.1.mk"/>
</dbReference>
<feature type="region of interest" description="Disordered" evidence="5">
    <location>
        <begin position="175"/>
        <end position="237"/>
    </location>
</feature>
<protein>
    <submittedName>
        <fullName evidence="8">NAC domain-containing protein 41</fullName>
    </submittedName>
</protein>
<evidence type="ECO:0000256" key="5">
    <source>
        <dbReference type="SAM" id="MobiDB-lite"/>
    </source>
</evidence>
<dbReference type="KEGG" id="pavi:110764344"/>
<feature type="compositionally biased region" description="Low complexity" evidence="5">
    <location>
        <begin position="202"/>
        <end position="218"/>
    </location>
</feature>
<evidence type="ECO:0000256" key="1">
    <source>
        <dbReference type="ARBA" id="ARBA00023015"/>
    </source>
</evidence>
<keyword evidence="2" id="KW-0238">DNA-binding</keyword>
<reference evidence="8" key="1">
    <citation type="submission" date="2025-08" db="UniProtKB">
        <authorList>
            <consortium name="RefSeq"/>
        </authorList>
    </citation>
    <scope>IDENTIFICATION</scope>
</reference>
<dbReference type="GeneID" id="110764344"/>
<dbReference type="Proteomes" id="UP000515124">
    <property type="component" value="Unplaced"/>
</dbReference>
<dbReference type="Pfam" id="PF02365">
    <property type="entry name" value="NAM"/>
    <property type="match status" value="1"/>
</dbReference>
<proteinExistence type="predicted"/>
<accession>A0A6P5T727</accession>